<gene>
    <name evidence="3" type="ORF">DFP72DRAFT_922774</name>
</gene>
<feature type="transmembrane region" description="Helical" evidence="2">
    <location>
        <begin position="141"/>
        <end position="163"/>
    </location>
</feature>
<name>A0A8H6HG69_9AGAR</name>
<dbReference type="AlphaFoldDB" id="A0A8H6HG69"/>
<comment type="caution">
    <text evidence="3">The sequence shown here is derived from an EMBL/GenBank/DDBJ whole genome shotgun (WGS) entry which is preliminary data.</text>
</comment>
<organism evidence="3 4">
    <name type="scientific">Ephemerocybe angulata</name>
    <dbReference type="NCBI Taxonomy" id="980116"/>
    <lineage>
        <taxon>Eukaryota</taxon>
        <taxon>Fungi</taxon>
        <taxon>Dikarya</taxon>
        <taxon>Basidiomycota</taxon>
        <taxon>Agaricomycotina</taxon>
        <taxon>Agaricomycetes</taxon>
        <taxon>Agaricomycetidae</taxon>
        <taxon>Agaricales</taxon>
        <taxon>Agaricineae</taxon>
        <taxon>Psathyrellaceae</taxon>
        <taxon>Ephemerocybe</taxon>
    </lineage>
</organism>
<evidence type="ECO:0000313" key="4">
    <source>
        <dbReference type="Proteomes" id="UP000521943"/>
    </source>
</evidence>
<keyword evidence="2" id="KW-1133">Transmembrane helix</keyword>
<dbReference type="Proteomes" id="UP000521943">
    <property type="component" value="Unassembled WGS sequence"/>
</dbReference>
<evidence type="ECO:0000313" key="3">
    <source>
        <dbReference type="EMBL" id="KAF6746454.1"/>
    </source>
</evidence>
<feature type="region of interest" description="Disordered" evidence="1">
    <location>
        <begin position="46"/>
        <end position="90"/>
    </location>
</feature>
<protein>
    <submittedName>
        <fullName evidence="3">Uncharacterized protein</fullName>
    </submittedName>
</protein>
<reference evidence="3 4" key="1">
    <citation type="submission" date="2020-07" db="EMBL/GenBank/DDBJ databases">
        <title>Comparative genomics of pyrophilous fungi reveals a link between fire events and developmental genes.</title>
        <authorList>
            <consortium name="DOE Joint Genome Institute"/>
            <person name="Steindorff A.S."/>
            <person name="Carver A."/>
            <person name="Calhoun S."/>
            <person name="Stillman K."/>
            <person name="Liu H."/>
            <person name="Lipzen A."/>
            <person name="Pangilinan J."/>
            <person name="Labutti K."/>
            <person name="Bruns T.D."/>
            <person name="Grigoriev I.V."/>
        </authorList>
    </citation>
    <scope>NUCLEOTIDE SEQUENCE [LARGE SCALE GENOMIC DNA]</scope>
    <source>
        <strain evidence="3 4">CBS 144469</strain>
    </source>
</reference>
<feature type="compositionally biased region" description="Polar residues" evidence="1">
    <location>
        <begin position="51"/>
        <end position="75"/>
    </location>
</feature>
<sequence>MFRLTEVDNAWRWREKNDSSKSSRSKYAVRLIPRLCSSALVCIPHPGGESSGVQPRDTSIASSKYVPNNGHASTSSRRRRADGVVPSEGLSTDGSIIENEGFVGTSQTYPGTGTSTSTITEHHTQTASSLPGRHTGISSQVLVAIILVGVLSALMGVFLLVWYRRRRRRSLKVAADTLRPFVGLISASTTVGDRIPSISQARGVHKSRVMSGVDPVYFVGGRLSTHVQDTLPPVVRSQPDTGLDTDSATLVSWSSSNRLHAIPVLPVAPDLLPPFYQTSPVQPSFQERGRRQEKR</sequence>
<keyword evidence="2" id="KW-0472">Membrane</keyword>
<evidence type="ECO:0000256" key="1">
    <source>
        <dbReference type="SAM" id="MobiDB-lite"/>
    </source>
</evidence>
<evidence type="ECO:0000256" key="2">
    <source>
        <dbReference type="SAM" id="Phobius"/>
    </source>
</evidence>
<keyword evidence="4" id="KW-1185">Reference proteome</keyword>
<keyword evidence="2" id="KW-0812">Transmembrane</keyword>
<accession>A0A8H6HG69</accession>
<proteinExistence type="predicted"/>
<dbReference type="EMBL" id="JACGCI010000092">
    <property type="protein sequence ID" value="KAF6746454.1"/>
    <property type="molecule type" value="Genomic_DNA"/>
</dbReference>